<protein>
    <submittedName>
        <fullName evidence="3">CPBP family intramembrane metalloprotease</fullName>
    </submittedName>
</protein>
<sequence>MQQAPAFPSIPQALLLALALILLQVLAYALLQELHTPLGLPEPALWPLAMVLGNGLLFLGLMPLARLGYRQLFHASKASPWVIGLLTLPQLLMITPLLALLLGQLGEFLMELLPVSAAEQAGFELMMDGSLTSLVAVCLLAPVLEEMLFRGVVLRGMLTRYPRGQAIAASALLFGLMHLNVYQFVIGSLLGLLLGWLYERTRSLIPCIGLHAAYNSWLTLLAARADAQASPWGELGSLGLAAVGIGLLGAWGLRRVLAPRPLRP</sequence>
<evidence type="ECO:0000313" key="3">
    <source>
        <dbReference type="EMBL" id="MBH9576271.1"/>
    </source>
</evidence>
<gene>
    <name evidence="3" type="ORF">I7X39_05045</name>
</gene>
<dbReference type="GO" id="GO:0004175">
    <property type="term" value="F:endopeptidase activity"/>
    <property type="evidence" value="ECO:0007669"/>
    <property type="project" value="UniProtKB-ARBA"/>
</dbReference>
<feature type="transmembrane region" description="Helical" evidence="1">
    <location>
        <begin position="166"/>
        <end position="197"/>
    </location>
</feature>
<dbReference type="GO" id="GO:0080120">
    <property type="term" value="P:CAAX-box protein maturation"/>
    <property type="evidence" value="ECO:0007669"/>
    <property type="project" value="UniProtKB-ARBA"/>
</dbReference>
<keyword evidence="3" id="KW-0482">Metalloprotease</keyword>
<proteinExistence type="predicted"/>
<dbReference type="InterPro" id="IPR052710">
    <property type="entry name" value="CAAX_protease"/>
</dbReference>
<keyword evidence="3" id="KW-0378">Hydrolase</keyword>
<reference evidence="3" key="1">
    <citation type="submission" date="2020-12" db="EMBL/GenBank/DDBJ databases">
        <title>The genome sequence of Inhella sp. 1Y17.</title>
        <authorList>
            <person name="Liu Y."/>
        </authorList>
    </citation>
    <scope>NUCLEOTIDE SEQUENCE</scope>
    <source>
        <strain evidence="3">1Y17</strain>
    </source>
</reference>
<dbReference type="Proteomes" id="UP000613266">
    <property type="component" value="Unassembled WGS sequence"/>
</dbReference>
<keyword evidence="1" id="KW-0472">Membrane</keyword>
<organism evidence="3 4">
    <name type="scientific">Inhella proteolytica</name>
    <dbReference type="NCBI Taxonomy" id="2795029"/>
    <lineage>
        <taxon>Bacteria</taxon>
        <taxon>Pseudomonadati</taxon>
        <taxon>Pseudomonadota</taxon>
        <taxon>Betaproteobacteria</taxon>
        <taxon>Burkholderiales</taxon>
        <taxon>Sphaerotilaceae</taxon>
        <taxon>Inhella</taxon>
    </lineage>
</organism>
<evidence type="ECO:0000313" key="4">
    <source>
        <dbReference type="Proteomes" id="UP000613266"/>
    </source>
</evidence>
<dbReference type="AlphaFoldDB" id="A0A931NFN1"/>
<dbReference type="RefSeq" id="WP_198109871.1">
    <property type="nucleotide sequence ID" value="NZ_JAEDAK010000002.1"/>
</dbReference>
<name>A0A931NFN1_9BURK</name>
<keyword evidence="4" id="KW-1185">Reference proteome</keyword>
<evidence type="ECO:0000256" key="1">
    <source>
        <dbReference type="SAM" id="Phobius"/>
    </source>
</evidence>
<keyword evidence="1" id="KW-1133">Transmembrane helix</keyword>
<dbReference type="PANTHER" id="PTHR36435">
    <property type="entry name" value="SLR1288 PROTEIN"/>
    <property type="match status" value="1"/>
</dbReference>
<comment type="caution">
    <text evidence="3">The sequence shown here is derived from an EMBL/GenBank/DDBJ whole genome shotgun (WGS) entry which is preliminary data.</text>
</comment>
<feature type="transmembrane region" description="Helical" evidence="1">
    <location>
        <begin position="45"/>
        <end position="69"/>
    </location>
</feature>
<evidence type="ECO:0000259" key="2">
    <source>
        <dbReference type="Pfam" id="PF02517"/>
    </source>
</evidence>
<dbReference type="Pfam" id="PF02517">
    <property type="entry name" value="Rce1-like"/>
    <property type="match status" value="1"/>
</dbReference>
<keyword evidence="3" id="KW-0645">Protease</keyword>
<feature type="transmembrane region" description="Helical" evidence="1">
    <location>
        <begin position="235"/>
        <end position="253"/>
    </location>
</feature>
<dbReference type="GO" id="GO:0008237">
    <property type="term" value="F:metallopeptidase activity"/>
    <property type="evidence" value="ECO:0007669"/>
    <property type="project" value="UniProtKB-KW"/>
</dbReference>
<feature type="transmembrane region" description="Helical" evidence="1">
    <location>
        <begin position="81"/>
        <end position="105"/>
    </location>
</feature>
<accession>A0A931NFN1</accession>
<dbReference type="EMBL" id="JAEDAK010000002">
    <property type="protein sequence ID" value="MBH9576271.1"/>
    <property type="molecule type" value="Genomic_DNA"/>
</dbReference>
<keyword evidence="1" id="KW-0812">Transmembrane</keyword>
<dbReference type="InterPro" id="IPR003675">
    <property type="entry name" value="Rce1/LyrA-like_dom"/>
</dbReference>
<feature type="transmembrane region" description="Helical" evidence="1">
    <location>
        <begin position="125"/>
        <end position="145"/>
    </location>
</feature>
<feature type="domain" description="CAAX prenyl protease 2/Lysostaphin resistance protein A-like" evidence="2">
    <location>
        <begin position="131"/>
        <end position="216"/>
    </location>
</feature>
<dbReference type="PANTHER" id="PTHR36435:SF1">
    <property type="entry name" value="CAAX AMINO TERMINAL PROTEASE FAMILY PROTEIN"/>
    <property type="match status" value="1"/>
</dbReference>